<feature type="domain" description="RRM" evidence="4">
    <location>
        <begin position="68"/>
        <end position="148"/>
    </location>
</feature>
<evidence type="ECO:0000313" key="6">
    <source>
        <dbReference type="Proteomes" id="UP001280581"/>
    </source>
</evidence>
<sequence length="256" mass="27254">MADKLNSSLDDILKANPRSSTRRGRGNRRAGPGRRVEAPVGGVAKSTKQNKPNKAAPAVPTGPSGGETKIMISNLPFDVEENQLKEYFNTVVNVGKPRRVLLQYGPNGKSLGSATVIFNKSEQAVKATNALQGVKIDNKPIRVEMLISAATVAAQPQSSFADRVTQSKKADKPKPATAAKTATAGRERGRGRERGAGRGRGRGGRPERQKKKTQEELDAEMEDYFPAADGGNDAMVTNGDAPQAAGGDTMDEDQML</sequence>
<keyword evidence="6" id="KW-1185">Reference proteome</keyword>
<reference evidence="5 6" key="1">
    <citation type="submission" date="2021-02" db="EMBL/GenBank/DDBJ databases">
        <title>Genome assembly of Pseudopithomyces chartarum.</title>
        <authorList>
            <person name="Jauregui R."/>
            <person name="Singh J."/>
            <person name="Voisey C."/>
        </authorList>
    </citation>
    <scope>NUCLEOTIDE SEQUENCE [LARGE SCALE GENOMIC DNA]</scope>
    <source>
        <strain evidence="5 6">AGR01</strain>
    </source>
</reference>
<evidence type="ECO:0000256" key="3">
    <source>
        <dbReference type="SAM" id="MobiDB-lite"/>
    </source>
</evidence>
<accession>A0AAN6LSU2</accession>
<dbReference type="Pfam" id="PF13865">
    <property type="entry name" value="FoP_duplication"/>
    <property type="match status" value="1"/>
</dbReference>
<dbReference type="SMART" id="SM01218">
    <property type="entry name" value="FoP_duplication"/>
    <property type="match status" value="1"/>
</dbReference>
<dbReference type="SMART" id="SM00360">
    <property type="entry name" value="RRM"/>
    <property type="match status" value="1"/>
</dbReference>
<dbReference type="AlphaFoldDB" id="A0AAN6LSU2"/>
<feature type="compositionally biased region" description="Low complexity" evidence="3">
    <location>
        <begin position="175"/>
        <end position="184"/>
    </location>
</feature>
<feature type="region of interest" description="Disordered" evidence="3">
    <location>
        <begin position="1"/>
        <end position="67"/>
    </location>
</feature>
<name>A0AAN6LSU2_9PLEO</name>
<dbReference type="InterPro" id="IPR035979">
    <property type="entry name" value="RBD_domain_sf"/>
</dbReference>
<feature type="compositionally biased region" description="Basic residues" evidence="3">
    <location>
        <begin position="20"/>
        <end position="32"/>
    </location>
</feature>
<dbReference type="Proteomes" id="UP001280581">
    <property type="component" value="Unassembled WGS sequence"/>
</dbReference>
<dbReference type="Pfam" id="PF00076">
    <property type="entry name" value="RRM_1"/>
    <property type="match status" value="1"/>
</dbReference>
<evidence type="ECO:0000259" key="4">
    <source>
        <dbReference type="PROSITE" id="PS50102"/>
    </source>
</evidence>
<dbReference type="InterPro" id="IPR012677">
    <property type="entry name" value="Nucleotide-bd_a/b_plait_sf"/>
</dbReference>
<dbReference type="InterPro" id="IPR025715">
    <property type="entry name" value="FoP_C"/>
</dbReference>
<gene>
    <name evidence="5" type="ORF">GRF29_106g180540</name>
</gene>
<dbReference type="PANTHER" id="PTHR19965">
    <property type="entry name" value="RNA AND EXPORT FACTOR BINDING PROTEIN"/>
    <property type="match status" value="1"/>
</dbReference>
<dbReference type="GO" id="GO:0003729">
    <property type="term" value="F:mRNA binding"/>
    <property type="evidence" value="ECO:0007669"/>
    <property type="project" value="TreeGrafter"/>
</dbReference>
<feature type="compositionally biased region" description="Basic and acidic residues" evidence="3">
    <location>
        <begin position="185"/>
        <end position="196"/>
    </location>
</feature>
<dbReference type="InterPro" id="IPR051229">
    <property type="entry name" value="ALYREF_mRNA_export"/>
</dbReference>
<evidence type="ECO:0000256" key="1">
    <source>
        <dbReference type="ARBA" id="ARBA00022884"/>
    </source>
</evidence>
<proteinExistence type="predicted"/>
<dbReference type="PROSITE" id="PS50102">
    <property type="entry name" value="RRM"/>
    <property type="match status" value="1"/>
</dbReference>
<feature type="compositionally biased region" description="Basic and acidic residues" evidence="3">
    <location>
        <begin position="204"/>
        <end position="215"/>
    </location>
</feature>
<dbReference type="InterPro" id="IPR000504">
    <property type="entry name" value="RRM_dom"/>
</dbReference>
<protein>
    <recommendedName>
        <fullName evidence="4">RRM domain-containing protein</fullName>
    </recommendedName>
</protein>
<keyword evidence="1 2" id="KW-0694">RNA-binding</keyword>
<dbReference type="Gene3D" id="3.30.70.330">
    <property type="match status" value="1"/>
</dbReference>
<dbReference type="GO" id="GO:0005634">
    <property type="term" value="C:nucleus"/>
    <property type="evidence" value="ECO:0007669"/>
    <property type="project" value="TreeGrafter"/>
</dbReference>
<organism evidence="5 6">
    <name type="scientific">Pseudopithomyces chartarum</name>
    <dbReference type="NCBI Taxonomy" id="1892770"/>
    <lineage>
        <taxon>Eukaryota</taxon>
        <taxon>Fungi</taxon>
        <taxon>Dikarya</taxon>
        <taxon>Ascomycota</taxon>
        <taxon>Pezizomycotina</taxon>
        <taxon>Dothideomycetes</taxon>
        <taxon>Pleosporomycetidae</taxon>
        <taxon>Pleosporales</taxon>
        <taxon>Massarineae</taxon>
        <taxon>Didymosphaeriaceae</taxon>
        <taxon>Pseudopithomyces</taxon>
    </lineage>
</organism>
<dbReference type="EMBL" id="WVTA01000010">
    <property type="protein sequence ID" value="KAK3203627.1"/>
    <property type="molecule type" value="Genomic_DNA"/>
</dbReference>
<dbReference type="PANTHER" id="PTHR19965:SF35">
    <property type="entry name" value="RNA ANNEALING PROTEIN YRA1"/>
    <property type="match status" value="1"/>
</dbReference>
<evidence type="ECO:0000256" key="2">
    <source>
        <dbReference type="PROSITE-ProRule" id="PRU00176"/>
    </source>
</evidence>
<comment type="caution">
    <text evidence="5">The sequence shown here is derived from an EMBL/GenBank/DDBJ whole genome shotgun (WGS) entry which is preliminary data.</text>
</comment>
<evidence type="ECO:0000313" key="5">
    <source>
        <dbReference type="EMBL" id="KAK3203627.1"/>
    </source>
</evidence>
<dbReference type="SUPFAM" id="SSF54928">
    <property type="entry name" value="RNA-binding domain, RBD"/>
    <property type="match status" value="1"/>
</dbReference>
<feature type="region of interest" description="Disordered" evidence="3">
    <location>
        <begin position="154"/>
        <end position="256"/>
    </location>
</feature>